<feature type="compositionally biased region" description="Basic and acidic residues" evidence="6">
    <location>
        <begin position="29"/>
        <end position="51"/>
    </location>
</feature>
<dbReference type="Gene3D" id="3.10.250.10">
    <property type="entry name" value="SRCR-like domain"/>
    <property type="match status" value="1"/>
</dbReference>
<evidence type="ECO:0000256" key="3">
    <source>
        <dbReference type="ARBA" id="ARBA00023157"/>
    </source>
</evidence>
<keyword evidence="2" id="KW-0677">Repeat</keyword>
<feature type="domain" description="SRCR" evidence="9">
    <location>
        <begin position="358"/>
        <end position="459"/>
    </location>
</feature>
<evidence type="ECO:0000313" key="12">
    <source>
        <dbReference type="Proteomes" id="UP000007110"/>
    </source>
</evidence>
<dbReference type="RefSeq" id="XP_030839573.1">
    <property type="nucleotide sequence ID" value="XM_030983713.1"/>
</dbReference>
<dbReference type="InterPro" id="IPR001190">
    <property type="entry name" value="SRCR"/>
</dbReference>
<dbReference type="SUPFAM" id="SSF49854">
    <property type="entry name" value="Spermadhesin, CUB domain"/>
    <property type="match status" value="1"/>
</dbReference>
<dbReference type="GO" id="GO:0016020">
    <property type="term" value="C:membrane"/>
    <property type="evidence" value="ECO:0007669"/>
    <property type="project" value="InterPro"/>
</dbReference>
<dbReference type="PANTHER" id="PTHR45656:SF4">
    <property type="entry name" value="PROTEIN CBR-CLEC-78"/>
    <property type="match status" value="1"/>
</dbReference>
<feature type="domain" description="Sushi" evidence="10">
    <location>
        <begin position="539"/>
        <end position="601"/>
    </location>
</feature>
<evidence type="ECO:0000256" key="7">
    <source>
        <dbReference type="SAM" id="Phobius"/>
    </source>
</evidence>
<keyword evidence="7" id="KW-0472">Membrane</keyword>
<dbReference type="PROSITE" id="PS01180">
    <property type="entry name" value="CUB"/>
    <property type="match status" value="1"/>
</dbReference>
<dbReference type="CDD" id="cd00033">
    <property type="entry name" value="CCP"/>
    <property type="match status" value="1"/>
</dbReference>
<dbReference type="SMART" id="SM00042">
    <property type="entry name" value="CUB"/>
    <property type="match status" value="1"/>
</dbReference>
<evidence type="ECO:0000259" key="9">
    <source>
        <dbReference type="PROSITE" id="PS50287"/>
    </source>
</evidence>
<protein>
    <submittedName>
        <fullName evidence="11">Uncharacterized protein</fullName>
    </submittedName>
</protein>
<dbReference type="InterPro" id="IPR036772">
    <property type="entry name" value="SRCR-like_dom_sf"/>
</dbReference>
<keyword evidence="7" id="KW-1133">Transmembrane helix</keyword>
<dbReference type="PROSITE" id="PS50923">
    <property type="entry name" value="SUSHI"/>
    <property type="match status" value="1"/>
</dbReference>
<dbReference type="SUPFAM" id="SSF56487">
    <property type="entry name" value="SRCR-like"/>
    <property type="match status" value="1"/>
</dbReference>
<evidence type="ECO:0000256" key="4">
    <source>
        <dbReference type="PROSITE-ProRule" id="PRU00196"/>
    </source>
</evidence>
<dbReference type="SMART" id="SM00202">
    <property type="entry name" value="SR"/>
    <property type="match status" value="1"/>
</dbReference>
<dbReference type="CDD" id="cd00041">
    <property type="entry name" value="CUB"/>
    <property type="match status" value="1"/>
</dbReference>
<dbReference type="InterPro" id="IPR000859">
    <property type="entry name" value="CUB_dom"/>
</dbReference>
<name>A0A7M7NPG7_STRPU</name>
<dbReference type="PANTHER" id="PTHR45656">
    <property type="entry name" value="PROTEIN CBR-CLEC-78"/>
    <property type="match status" value="1"/>
</dbReference>
<accession>A0A7M7NPG7</accession>
<dbReference type="GeneID" id="764337"/>
<evidence type="ECO:0000259" key="10">
    <source>
        <dbReference type="PROSITE" id="PS50923"/>
    </source>
</evidence>
<keyword evidence="5" id="KW-0768">Sushi</keyword>
<dbReference type="InterPro" id="IPR035976">
    <property type="entry name" value="Sushi/SCR/CCP_sf"/>
</dbReference>
<dbReference type="Gene3D" id="2.10.70.10">
    <property type="entry name" value="Complement Module, domain 1"/>
    <property type="match status" value="1"/>
</dbReference>
<reference evidence="12" key="1">
    <citation type="submission" date="2015-02" db="EMBL/GenBank/DDBJ databases">
        <title>Genome sequencing for Strongylocentrotus purpuratus.</title>
        <authorList>
            <person name="Murali S."/>
            <person name="Liu Y."/>
            <person name="Vee V."/>
            <person name="English A."/>
            <person name="Wang M."/>
            <person name="Skinner E."/>
            <person name="Han Y."/>
            <person name="Muzny D.M."/>
            <person name="Worley K.C."/>
            <person name="Gibbs R.A."/>
        </authorList>
    </citation>
    <scope>NUCLEOTIDE SEQUENCE</scope>
</reference>
<feature type="disulfide bond" evidence="4">
    <location>
        <begin position="431"/>
        <end position="441"/>
    </location>
</feature>
<evidence type="ECO:0000313" key="11">
    <source>
        <dbReference type="EnsemblMetazoa" id="XP_030839573"/>
    </source>
</evidence>
<comment type="caution">
    <text evidence="4">Lacks conserved residue(s) required for the propagation of feature annotation.</text>
</comment>
<dbReference type="InterPro" id="IPR000436">
    <property type="entry name" value="Sushi_SCR_CCP_dom"/>
</dbReference>
<evidence type="ECO:0000256" key="2">
    <source>
        <dbReference type="ARBA" id="ARBA00022737"/>
    </source>
</evidence>
<dbReference type="SUPFAM" id="SSF57535">
    <property type="entry name" value="Complement control module/SCR domain"/>
    <property type="match status" value="1"/>
</dbReference>
<dbReference type="InParanoid" id="A0A7M7NPG7"/>
<keyword evidence="1" id="KW-0732">Signal</keyword>
<dbReference type="SMART" id="SM00032">
    <property type="entry name" value="CCP"/>
    <property type="match status" value="1"/>
</dbReference>
<keyword evidence="7" id="KW-0812">Transmembrane</keyword>
<proteinExistence type="predicted"/>
<feature type="transmembrane region" description="Helical" evidence="7">
    <location>
        <begin position="616"/>
        <end position="639"/>
    </location>
</feature>
<sequence length="640" mass="71377">MLETMEIFHPIITEDTDTMGTRGCCQHCDEPLPHSRDSPNKEFDQSEDRKSSMTSNFCNWWPEFDNVWSEVRSLTAQYKGQQRLEIIHNIFLLRTNLWGSKVADPVISTYSWLDDLFLLRIDNLVDETVRKSVNFLSLDQKRYNKNLNSARQSDNSYYYRTESLHRLKILQDEDLQTSEELYYHSFKDSTFPPVEGAIGSNRVFQNALQALILQISLIPKTVLHCRHVVILMVILTQVDCKDVQVHINCTSAAVITSPNYPSTYSQYESIAWSVTAQEGRMILLTFNIFSLGPLGEFTVIDTVDGVERQRYNGEENTIPPFLSRRNSLRLRFTSDGTPTGNGFNISASCYDLSGTRVGRLVGGSTPAEGVIELQAKSGGEWMRMCGEHSADRVAEVVCRELGYWGAKEISYEEGGCYSEGADPGCIRALSCRNFAYRSQDCSTSSESCTSSQAVKVKCFEPGFKGCYELRNTELQNGSSYNSTSKCITSCRANTSQAIAIINGSECFCSTTDEIGLSSFSKMEARSCAPHQLVYNATVGLCSDLDDDFHGSWNSNITWFGSIVRLKCDAGYMLNRSGTLQCITKMPSYLPVWNGSIPTCEMITNTSHSMTSEKGNAAIAISSSMIALFTTLPICIICAAV</sequence>
<feature type="region of interest" description="Disordered" evidence="6">
    <location>
        <begin position="29"/>
        <end position="53"/>
    </location>
</feature>
<dbReference type="Proteomes" id="UP000007110">
    <property type="component" value="Unassembled WGS sequence"/>
</dbReference>
<dbReference type="KEGG" id="spu:764337"/>
<dbReference type="InterPro" id="IPR035914">
    <property type="entry name" value="Sperma_CUB_dom_sf"/>
</dbReference>
<dbReference type="AlphaFoldDB" id="A0A7M7NPG7"/>
<feature type="domain" description="CUB" evidence="8">
    <location>
        <begin position="240"/>
        <end position="350"/>
    </location>
</feature>
<keyword evidence="3 4" id="KW-1015">Disulfide bond</keyword>
<dbReference type="EnsemblMetazoa" id="XM_030983713">
    <property type="protein sequence ID" value="XP_030839573"/>
    <property type="gene ID" value="LOC764337"/>
</dbReference>
<dbReference type="PROSITE" id="PS50287">
    <property type="entry name" value="SRCR_2"/>
    <property type="match status" value="1"/>
</dbReference>
<dbReference type="OrthoDB" id="7286946at2759"/>
<dbReference type="Gene3D" id="2.60.120.290">
    <property type="entry name" value="Spermadhesin, CUB domain"/>
    <property type="match status" value="1"/>
</dbReference>
<dbReference type="InterPro" id="IPR051277">
    <property type="entry name" value="SEZ6_CSMD_C4BPB_Regulators"/>
</dbReference>
<dbReference type="Pfam" id="PF00431">
    <property type="entry name" value="CUB"/>
    <property type="match status" value="1"/>
</dbReference>
<keyword evidence="12" id="KW-1185">Reference proteome</keyword>
<reference evidence="11" key="2">
    <citation type="submission" date="2021-01" db="UniProtKB">
        <authorList>
            <consortium name="EnsemblMetazoa"/>
        </authorList>
    </citation>
    <scope>IDENTIFICATION</scope>
</reference>
<evidence type="ECO:0000256" key="6">
    <source>
        <dbReference type="SAM" id="MobiDB-lite"/>
    </source>
</evidence>
<organism evidence="11 12">
    <name type="scientific">Strongylocentrotus purpuratus</name>
    <name type="common">Purple sea urchin</name>
    <dbReference type="NCBI Taxonomy" id="7668"/>
    <lineage>
        <taxon>Eukaryota</taxon>
        <taxon>Metazoa</taxon>
        <taxon>Echinodermata</taxon>
        <taxon>Eleutherozoa</taxon>
        <taxon>Echinozoa</taxon>
        <taxon>Echinoidea</taxon>
        <taxon>Euechinoidea</taxon>
        <taxon>Echinacea</taxon>
        <taxon>Camarodonta</taxon>
        <taxon>Echinidea</taxon>
        <taxon>Strongylocentrotidae</taxon>
        <taxon>Strongylocentrotus</taxon>
    </lineage>
</organism>
<evidence type="ECO:0000259" key="8">
    <source>
        <dbReference type="PROSITE" id="PS01180"/>
    </source>
</evidence>
<dbReference type="Pfam" id="PF00530">
    <property type="entry name" value="SRCR"/>
    <property type="match status" value="1"/>
</dbReference>
<evidence type="ECO:0000256" key="1">
    <source>
        <dbReference type="ARBA" id="ARBA00022729"/>
    </source>
</evidence>
<evidence type="ECO:0000256" key="5">
    <source>
        <dbReference type="PROSITE-ProRule" id="PRU00302"/>
    </source>
</evidence>